<dbReference type="AlphaFoldDB" id="A0A1L5BW81"/>
<keyword evidence="11 13" id="KW-0472">Membrane</keyword>
<reference evidence="14" key="1">
    <citation type="journal article" date="2016" name="BMC Genomics">
        <title>Evolution of mitochondrial genomes in Baikalian amphipods.</title>
        <authorList>
            <person name="Romanova E.V."/>
            <person name="Aleoshin V.V."/>
            <person name="Kamaltynov R.M."/>
            <person name="Mikhailov K.V."/>
            <person name="Logacheva M.D."/>
            <person name="Sirotinina E.A."/>
            <person name="Gornov A.Y."/>
            <person name="Anikin A.S."/>
            <person name="Sherbakov D.Y."/>
        </authorList>
    </citation>
    <scope>NUCLEOTIDE SEQUENCE</scope>
</reference>
<organism evidence="14">
    <name type="scientific">Crypturopus tuberculatus</name>
    <dbReference type="NCBI Taxonomy" id="686701"/>
    <lineage>
        <taxon>Eukaryota</taxon>
        <taxon>Metazoa</taxon>
        <taxon>Ecdysozoa</taxon>
        <taxon>Arthropoda</taxon>
        <taxon>Crustacea</taxon>
        <taxon>Multicrustacea</taxon>
        <taxon>Malacostraca</taxon>
        <taxon>Eumalacostraca</taxon>
        <taxon>Peracarida</taxon>
        <taxon>Amphipoda</taxon>
        <taxon>Senticaudata</taxon>
        <taxon>Gammarida</taxon>
        <taxon>Gammaridira</taxon>
        <taxon>Gammaroidea</taxon>
        <taxon>Micruropodidae</taxon>
        <taxon>Crypturopodinae</taxon>
        <taxon>Crypturopus</taxon>
    </lineage>
</organism>
<name>A0A1L5BW81_9CRUS</name>
<evidence type="ECO:0000256" key="4">
    <source>
        <dbReference type="ARBA" id="ARBA00022448"/>
    </source>
</evidence>
<evidence type="ECO:0000256" key="3">
    <source>
        <dbReference type="ARBA" id="ARBA00011291"/>
    </source>
</evidence>
<keyword evidence="8 13" id="KW-1133">Transmembrane helix</keyword>
<evidence type="ECO:0000256" key="9">
    <source>
        <dbReference type="ARBA" id="ARBA00023065"/>
    </source>
</evidence>
<keyword evidence="10 12" id="KW-0496">Mitochondrion</keyword>
<geneLocation type="mitochondrion" evidence="14"/>
<evidence type="ECO:0000256" key="10">
    <source>
        <dbReference type="ARBA" id="ARBA00023128"/>
    </source>
</evidence>
<evidence type="ECO:0000256" key="8">
    <source>
        <dbReference type="ARBA" id="ARBA00022989"/>
    </source>
</evidence>
<dbReference type="GO" id="GO:0045259">
    <property type="term" value="C:proton-transporting ATP synthase complex"/>
    <property type="evidence" value="ECO:0007669"/>
    <property type="project" value="UniProtKB-KW"/>
</dbReference>
<keyword evidence="4 12" id="KW-0813">Transport</keyword>
<dbReference type="GO" id="GO:0031966">
    <property type="term" value="C:mitochondrial membrane"/>
    <property type="evidence" value="ECO:0007669"/>
    <property type="project" value="UniProtKB-SubCell"/>
</dbReference>
<dbReference type="EMBL" id="KX341963">
    <property type="protein sequence ID" value="APL97225.1"/>
    <property type="molecule type" value="Genomic_DNA"/>
</dbReference>
<dbReference type="GO" id="GO:0015986">
    <property type="term" value="P:proton motive force-driven ATP synthesis"/>
    <property type="evidence" value="ECO:0007669"/>
    <property type="project" value="InterPro"/>
</dbReference>
<sequence length="52" mass="5924">MPQMAPSMWTLIFFLVSVAMLAMVTMLYFCSLKTPKLQIKASVSSPLNSWPW</sequence>
<evidence type="ECO:0000256" key="12">
    <source>
        <dbReference type="RuleBase" id="RU003661"/>
    </source>
</evidence>
<evidence type="ECO:0000313" key="14">
    <source>
        <dbReference type="EMBL" id="APL97225.1"/>
    </source>
</evidence>
<evidence type="ECO:0000256" key="5">
    <source>
        <dbReference type="ARBA" id="ARBA00022547"/>
    </source>
</evidence>
<feature type="transmembrane region" description="Helical" evidence="13">
    <location>
        <begin position="6"/>
        <end position="30"/>
    </location>
</feature>
<proteinExistence type="inferred from homology"/>
<dbReference type="InterPro" id="IPR001421">
    <property type="entry name" value="ATP8_metazoa"/>
</dbReference>
<keyword evidence="9 12" id="KW-0406">Ion transport</keyword>
<dbReference type="GO" id="GO:0015078">
    <property type="term" value="F:proton transmembrane transporter activity"/>
    <property type="evidence" value="ECO:0007669"/>
    <property type="project" value="InterPro"/>
</dbReference>
<keyword evidence="5 12" id="KW-0138">CF(0)</keyword>
<gene>
    <name evidence="14" type="primary">ATP8</name>
</gene>
<comment type="subunit">
    <text evidence="3">F-type ATPases have 2 components, CF(1) - the catalytic core - and CF(0) - the membrane proton channel.</text>
</comment>
<evidence type="ECO:0000256" key="6">
    <source>
        <dbReference type="ARBA" id="ARBA00022692"/>
    </source>
</evidence>
<keyword evidence="6 12" id="KW-0812">Transmembrane</keyword>
<evidence type="ECO:0000256" key="7">
    <source>
        <dbReference type="ARBA" id="ARBA00022781"/>
    </source>
</evidence>
<evidence type="ECO:0000256" key="2">
    <source>
        <dbReference type="ARBA" id="ARBA00008892"/>
    </source>
</evidence>
<evidence type="ECO:0000256" key="1">
    <source>
        <dbReference type="ARBA" id="ARBA00004304"/>
    </source>
</evidence>
<protein>
    <recommendedName>
        <fullName evidence="12">ATP synthase complex subunit 8</fullName>
    </recommendedName>
</protein>
<keyword evidence="7 12" id="KW-0375">Hydrogen ion transport</keyword>
<comment type="similarity">
    <text evidence="2 12">Belongs to the ATPase protein 8 family.</text>
</comment>
<comment type="subcellular location">
    <subcellularLocation>
        <location evidence="1 12">Mitochondrion membrane</location>
        <topology evidence="1 12">Single-pass membrane protein</topology>
    </subcellularLocation>
</comment>
<evidence type="ECO:0000256" key="13">
    <source>
        <dbReference type="SAM" id="Phobius"/>
    </source>
</evidence>
<dbReference type="Pfam" id="PF00895">
    <property type="entry name" value="ATP-synt_8"/>
    <property type="match status" value="1"/>
</dbReference>
<evidence type="ECO:0000256" key="11">
    <source>
        <dbReference type="ARBA" id="ARBA00023136"/>
    </source>
</evidence>
<accession>A0A1L5BW81</accession>